<dbReference type="SUPFAM" id="SSF51445">
    <property type="entry name" value="(Trans)glycosidases"/>
    <property type="match status" value="1"/>
</dbReference>
<reference evidence="3 4" key="1">
    <citation type="journal article" date="2012" name="Nat. Biotechnol.">
        <title>Draft genome sequence of pigeonpea (Cajanus cajan), an orphan legume crop of resource-poor farmers.</title>
        <authorList>
            <person name="Varshney R.K."/>
            <person name="Chen W."/>
            <person name="Li Y."/>
            <person name="Bharti A.K."/>
            <person name="Saxena R.K."/>
            <person name="Schlueter J.A."/>
            <person name="Donoghue M.T."/>
            <person name="Azam S."/>
            <person name="Fan G."/>
            <person name="Whaley A.M."/>
            <person name="Farmer A.D."/>
            <person name="Sheridan J."/>
            <person name="Iwata A."/>
            <person name="Tuteja R."/>
            <person name="Penmetsa R.V."/>
            <person name="Wu W."/>
            <person name="Upadhyaya H.D."/>
            <person name="Yang S.P."/>
            <person name="Shah T."/>
            <person name="Saxena K.B."/>
            <person name="Michael T."/>
            <person name="McCombie W.R."/>
            <person name="Yang B."/>
            <person name="Zhang G."/>
            <person name="Yang H."/>
            <person name="Wang J."/>
            <person name="Spillane C."/>
            <person name="Cook D.R."/>
            <person name="May G.D."/>
            <person name="Xu X."/>
            <person name="Jackson S.A."/>
        </authorList>
    </citation>
    <scope>NUCLEOTIDE SEQUENCE [LARGE SCALE GENOMIC DNA]</scope>
    <source>
        <strain evidence="4">cv. Asha</strain>
    </source>
</reference>
<feature type="chain" id="PRO_5007588986" evidence="1">
    <location>
        <begin position="32"/>
        <end position="458"/>
    </location>
</feature>
<dbReference type="InterPro" id="IPR055235">
    <property type="entry name" value="ASD1_cat"/>
</dbReference>
<dbReference type="PANTHER" id="PTHR31776:SF18">
    <property type="entry name" value="NON-REDUCING END ALPHA-L-ARABINOFURANOSIDASE"/>
    <property type="match status" value="1"/>
</dbReference>
<protein>
    <submittedName>
        <fullName evidence="3">Alpha-L-arabinofuranosidase 2</fullName>
        <ecNumber evidence="3">3.2.1.55</ecNumber>
    </submittedName>
</protein>
<feature type="signal peptide" evidence="1">
    <location>
        <begin position="1"/>
        <end position="31"/>
    </location>
</feature>
<dbReference type="Gramene" id="C.cajan_18182.t">
    <property type="protein sequence ID" value="C.cajan_18182.t"/>
    <property type="gene ID" value="C.cajan_18182"/>
</dbReference>
<keyword evidence="1" id="KW-0732">Signal</keyword>
<dbReference type="Gene3D" id="2.60.120.260">
    <property type="entry name" value="Galactose-binding domain-like"/>
    <property type="match status" value="1"/>
</dbReference>
<dbReference type="GO" id="GO:0046556">
    <property type="term" value="F:alpha-L-arabinofuranosidase activity"/>
    <property type="evidence" value="ECO:0007669"/>
    <property type="project" value="UniProtKB-EC"/>
</dbReference>
<keyword evidence="4" id="KW-1185">Reference proteome</keyword>
<feature type="domain" description="Alpha-L-arabinofuranosidase 1 catalytic" evidence="2">
    <location>
        <begin position="246"/>
        <end position="434"/>
    </location>
</feature>
<dbReference type="EC" id="3.2.1.55" evidence="3"/>
<accession>A0A151TAS1</accession>
<proteinExistence type="predicted"/>
<dbReference type="Proteomes" id="UP000075243">
    <property type="component" value="Chromosome 7"/>
</dbReference>
<sequence>MVFCSSKGSLGVMLYFLLIYFLAFQYCCVDANSTLVVNAATNASARRIPDTLFGVFFEEINHAGAGGLWAELVSNTGFEAGNPKKNLDIHPWKIIGDKSLISVSINRSSCFERNKAALQMVVHCGGYTPCPFGGVGISNPGYWGMNIEQGKRYKVVYHVKSEGKSDFQLSFKGVDVIVVSSNTTSVSGHEKWNKVETIVEANATNHISRLQITTTLQGSYLLDQVSALPLDTYKGHGFRKDLFQMVADLKPKFLRFPGGIYVEGGHLINQYRWKETIGPWEERPGHLNDYWNYWSDDGFGYFEYLQLAEDLGTLPVWVFNAGFARFNEINTSAIAPYVQDALDGIEFARGSPKSNWGSVRAAMGHPKPFNLRYVAVGNEDCDHFNYEGNYLRFHDAIRYAYPDIKIISNCDASTTPLKHPADLYDYHVVPQTSSLEKFGNYVIVTLSPYSVTSFDLLI</sequence>
<dbReference type="AlphaFoldDB" id="A0A151TAS1"/>
<evidence type="ECO:0000256" key="1">
    <source>
        <dbReference type="SAM" id="SignalP"/>
    </source>
</evidence>
<name>A0A151TAS1_CAJCA</name>
<dbReference type="Gene3D" id="3.20.20.80">
    <property type="entry name" value="Glycosidases"/>
    <property type="match status" value="1"/>
</dbReference>
<dbReference type="OMA" id="HKPCPYG"/>
<dbReference type="PANTHER" id="PTHR31776">
    <property type="entry name" value="ALPHA-L-ARABINOFURANOSIDASE 1"/>
    <property type="match status" value="1"/>
</dbReference>
<keyword evidence="3" id="KW-0378">Hydrolase</keyword>
<dbReference type="Pfam" id="PF22848">
    <property type="entry name" value="ASD1_dom"/>
    <property type="match status" value="1"/>
</dbReference>
<evidence type="ECO:0000313" key="3">
    <source>
        <dbReference type="EMBL" id="KYP64126.1"/>
    </source>
</evidence>
<gene>
    <name evidence="3" type="ORF">KK1_018715</name>
</gene>
<dbReference type="InterPro" id="IPR017853">
    <property type="entry name" value="GH"/>
</dbReference>
<dbReference type="InterPro" id="IPR051563">
    <property type="entry name" value="Glycosyl_Hydrolase_51"/>
</dbReference>
<organism evidence="3 4">
    <name type="scientific">Cajanus cajan</name>
    <name type="common">Pigeon pea</name>
    <name type="synonym">Cajanus indicus</name>
    <dbReference type="NCBI Taxonomy" id="3821"/>
    <lineage>
        <taxon>Eukaryota</taxon>
        <taxon>Viridiplantae</taxon>
        <taxon>Streptophyta</taxon>
        <taxon>Embryophyta</taxon>
        <taxon>Tracheophyta</taxon>
        <taxon>Spermatophyta</taxon>
        <taxon>Magnoliopsida</taxon>
        <taxon>eudicotyledons</taxon>
        <taxon>Gunneridae</taxon>
        <taxon>Pentapetalae</taxon>
        <taxon>rosids</taxon>
        <taxon>fabids</taxon>
        <taxon>Fabales</taxon>
        <taxon>Fabaceae</taxon>
        <taxon>Papilionoideae</taxon>
        <taxon>50 kb inversion clade</taxon>
        <taxon>NPAAA clade</taxon>
        <taxon>indigoferoid/millettioid clade</taxon>
        <taxon>Phaseoleae</taxon>
        <taxon>Cajanus</taxon>
    </lineage>
</organism>
<dbReference type="STRING" id="3821.A0A151TAS1"/>
<evidence type="ECO:0000259" key="2">
    <source>
        <dbReference type="Pfam" id="PF22848"/>
    </source>
</evidence>
<evidence type="ECO:0000313" key="4">
    <source>
        <dbReference type="Proteomes" id="UP000075243"/>
    </source>
</evidence>
<dbReference type="EMBL" id="CM003609">
    <property type="protein sequence ID" value="KYP64126.1"/>
    <property type="molecule type" value="Genomic_DNA"/>
</dbReference>
<keyword evidence="3" id="KW-0326">Glycosidase</keyword>